<comment type="caution">
    <text evidence="1">The sequence shown here is derived from an EMBL/GenBank/DDBJ whole genome shotgun (WGS) entry which is preliminary data.</text>
</comment>
<evidence type="ECO:0000313" key="2">
    <source>
        <dbReference type="Proteomes" id="UP000598120"/>
    </source>
</evidence>
<protein>
    <recommendedName>
        <fullName evidence="3">Lipoprotein</fullName>
    </recommendedName>
</protein>
<dbReference type="EMBL" id="BMIC01000002">
    <property type="protein sequence ID" value="GFZ85705.1"/>
    <property type="molecule type" value="Genomic_DNA"/>
</dbReference>
<reference evidence="1 2" key="1">
    <citation type="journal article" date="2014" name="Int. J. Syst. Evol. Microbiol.">
        <title>Complete genome sequence of Corynebacterium casei LMG S-19264T (=DSM 44701T), isolated from a smear-ripened cheese.</title>
        <authorList>
            <consortium name="US DOE Joint Genome Institute (JGI-PGF)"/>
            <person name="Walter F."/>
            <person name="Albersmeier A."/>
            <person name="Kalinowski J."/>
            <person name="Ruckert C."/>
        </authorList>
    </citation>
    <scope>NUCLEOTIDE SEQUENCE [LARGE SCALE GENOMIC DNA]</scope>
    <source>
        <strain evidence="1 2">CGMCC 1.15295</strain>
    </source>
</reference>
<proteinExistence type="predicted"/>
<sequence>MKTKIIPLITLILFTSCFKERKIGQLKVNGIENVFVNIYQEDEFDFVTALKYEIVDSEKNLVLVKSQLVGTEDDITNLNDFKASSFDSIMYLTWGNENEIYAVYDLKSGKGYPKSKLNEDWKLKFQNADNLVNELKKNNPNLIANWNK</sequence>
<keyword evidence="2" id="KW-1185">Reference proteome</keyword>
<gene>
    <name evidence="1" type="ORF">GCM10011531_16280</name>
</gene>
<dbReference type="PROSITE" id="PS51257">
    <property type="entry name" value="PROKAR_LIPOPROTEIN"/>
    <property type="match status" value="1"/>
</dbReference>
<dbReference type="RefSeq" id="WP_188605863.1">
    <property type="nucleotide sequence ID" value="NZ_BMIC01000002.1"/>
</dbReference>
<accession>A0A8J2TQ50</accession>
<dbReference type="Proteomes" id="UP000598120">
    <property type="component" value="Unassembled WGS sequence"/>
</dbReference>
<evidence type="ECO:0000313" key="1">
    <source>
        <dbReference type="EMBL" id="GFZ85705.1"/>
    </source>
</evidence>
<name>A0A8J2TQ50_9FLAO</name>
<dbReference type="AlphaFoldDB" id="A0A8J2TQ50"/>
<evidence type="ECO:0008006" key="3">
    <source>
        <dbReference type="Google" id="ProtNLM"/>
    </source>
</evidence>
<organism evidence="1 2">
    <name type="scientific">Aquaticitalea lipolytica</name>
    <dbReference type="NCBI Taxonomy" id="1247562"/>
    <lineage>
        <taxon>Bacteria</taxon>
        <taxon>Pseudomonadati</taxon>
        <taxon>Bacteroidota</taxon>
        <taxon>Flavobacteriia</taxon>
        <taxon>Flavobacteriales</taxon>
        <taxon>Flavobacteriaceae</taxon>
        <taxon>Aquaticitalea</taxon>
    </lineage>
</organism>